<evidence type="ECO:0000313" key="3">
    <source>
        <dbReference type="EMBL" id="KCZ73080.1"/>
    </source>
</evidence>
<dbReference type="InterPro" id="IPR039447">
    <property type="entry name" value="UreH-like_TM_dom"/>
</dbReference>
<keyword evidence="4" id="KW-1185">Reference proteome</keyword>
<keyword evidence="1" id="KW-1133">Transmembrane helix</keyword>
<reference evidence="3 4" key="1">
    <citation type="journal article" date="2013" name="Nature">
        <title>Anaerobic oxidation of methane coupled to nitrate reduction in a novel archaeal lineage.</title>
        <authorList>
            <person name="Haroon M.F."/>
            <person name="Hu S."/>
            <person name="Shi Y."/>
            <person name="Imelfort M."/>
            <person name="Keller J."/>
            <person name="Hugenholtz P."/>
            <person name="Yuan Z."/>
            <person name="Tyson G.W."/>
        </authorList>
    </citation>
    <scope>NUCLEOTIDE SEQUENCE [LARGE SCALE GENOMIC DNA]</scope>
    <source>
        <strain evidence="3 4">ANME-2d</strain>
    </source>
</reference>
<dbReference type="AlphaFoldDB" id="A0A062VCU8"/>
<feature type="transmembrane region" description="Helical" evidence="1">
    <location>
        <begin position="201"/>
        <end position="219"/>
    </location>
</feature>
<dbReference type="InterPro" id="IPR013766">
    <property type="entry name" value="Thioredoxin_domain"/>
</dbReference>
<protein>
    <submittedName>
        <fullName evidence="3">Cytochrome c biogenesis protein</fullName>
    </submittedName>
</protein>
<dbReference type="PANTHER" id="PTHR31272:SF9">
    <property type="entry name" value="BLL1027 PROTEIN"/>
    <property type="match status" value="1"/>
</dbReference>
<dbReference type="Pfam" id="PF00085">
    <property type="entry name" value="Thioredoxin"/>
    <property type="match status" value="1"/>
</dbReference>
<keyword evidence="1" id="KW-0812">Transmembrane</keyword>
<dbReference type="SUPFAM" id="SSF52833">
    <property type="entry name" value="Thioredoxin-like"/>
    <property type="match status" value="1"/>
</dbReference>
<evidence type="ECO:0000313" key="4">
    <source>
        <dbReference type="Proteomes" id="UP000027153"/>
    </source>
</evidence>
<gene>
    <name evidence="3" type="ORF">ANME2D_00139</name>
</gene>
<comment type="caution">
    <text evidence="3">The sequence shown here is derived from an EMBL/GenBank/DDBJ whole genome shotgun (WGS) entry which is preliminary data.</text>
</comment>
<dbReference type="PANTHER" id="PTHR31272">
    <property type="entry name" value="CYTOCHROME C-TYPE BIOGENESIS PROTEIN HI_1454-RELATED"/>
    <property type="match status" value="1"/>
</dbReference>
<dbReference type="OrthoDB" id="121818at2157"/>
<evidence type="ECO:0000256" key="1">
    <source>
        <dbReference type="SAM" id="Phobius"/>
    </source>
</evidence>
<feature type="transmembrane region" description="Helical" evidence="1">
    <location>
        <begin position="255"/>
        <end position="276"/>
    </location>
</feature>
<name>A0A062VCU8_9EURY</name>
<dbReference type="InterPro" id="IPR051790">
    <property type="entry name" value="Cytochrome_c-biogenesis_DsbD"/>
</dbReference>
<feature type="transmembrane region" description="Helical" evidence="1">
    <location>
        <begin position="166"/>
        <end position="189"/>
    </location>
</feature>
<dbReference type="Gene3D" id="3.40.30.10">
    <property type="entry name" value="Glutaredoxin"/>
    <property type="match status" value="1"/>
</dbReference>
<sequence precursor="true">MRKILAVFFLAILISLISSAQIEKVSIEYFYDPACKICERASPIIDRVVNSYGDRISFTKYDIHTDEGLELAKKYQIPGVPSFVINKDRDRIIYEKDTAKLEAILKEAIDSQAASTASSTAARPVVLSVPSVLVVGLLAGFNPCLLAILAFIASITLATTGKKRNVLLIVLMFSLGIFVTYLIVGIGLLRVFEQSAALQTTIRDFLVVLIGLLGLWHVYDAYHLRRNAESSFHTPKAFIRLTESVTERVSLPASFFIGALFSLIKAPCVGAVYLVILDMVRSGEGAGILYLAAYNFGVVLPVLVLGAAIAFGLSPEKVESFRKERRSAIRLVTGAALIVIAVLMYAGII</sequence>
<feature type="transmembrane region" description="Helical" evidence="1">
    <location>
        <begin position="327"/>
        <end position="348"/>
    </location>
</feature>
<dbReference type="Proteomes" id="UP000027153">
    <property type="component" value="Unassembled WGS sequence"/>
</dbReference>
<dbReference type="PATRIC" id="fig|1392998.3.peg.501"/>
<organism evidence="3 4">
    <name type="scientific">Candidatus Methanoperedens nitratireducens</name>
    <dbReference type="NCBI Taxonomy" id="1392998"/>
    <lineage>
        <taxon>Archaea</taxon>
        <taxon>Methanobacteriati</taxon>
        <taxon>Methanobacteriota</taxon>
        <taxon>Stenosarchaea group</taxon>
        <taxon>Methanomicrobia</taxon>
        <taxon>Methanosarcinales</taxon>
        <taxon>ANME-2 cluster</taxon>
        <taxon>Candidatus Methanoperedentaceae</taxon>
        <taxon>Candidatus Methanoperedens</taxon>
    </lineage>
</organism>
<dbReference type="RefSeq" id="WP_052368489.1">
    <property type="nucleotide sequence ID" value="NZ_JMIY01000001.1"/>
</dbReference>
<proteinExistence type="predicted"/>
<dbReference type="InterPro" id="IPR036249">
    <property type="entry name" value="Thioredoxin-like_sf"/>
</dbReference>
<feature type="transmembrane region" description="Helical" evidence="1">
    <location>
        <begin position="132"/>
        <end position="154"/>
    </location>
</feature>
<accession>A0A062VCU8</accession>
<dbReference type="CDD" id="cd02947">
    <property type="entry name" value="TRX_family"/>
    <property type="match status" value="1"/>
</dbReference>
<dbReference type="PROSITE" id="PS51352">
    <property type="entry name" value="THIOREDOXIN_2"/>
    <property type="match status" value="1"/>
</dbReference>
<dbReference type="EMBL" id="JMIY01000001">
    <property type="protein sequence ID" value="KCZ73080.1"/>
    <property type="molecule type" value="Genomic_DNA"/>
</dbReference>
<feature type="domain" description="Thioredoxin" evidence="2">
    <location>
        <begin position="5"/>
        <end position="114"/>
    </location>
</feature>
<evidence type="ECO:0000259" key="2">
    <source>
        <dbReference type="PROSITE" id="PS51352"/>
    </source>
</evidence>
<feature type="transmembrane region" description="Helical" evidence="1">
    <location>
        <begin position="288"/>
        <end position="315"/>
    </location>
</feature>
<keyword evidence="1" id="KW-0472">Membrane</keyword>
<dbReference type="Pfam" id="PF13386">
    <property type="entry name" value="DsbD_2"/>
    <property type="match status" value="1"/>
</dbReference>